<gene>
    <name evidence="8" type="ORF">UC8_03150</name>
</gene>
<evidence type="ECO:0000259" key="7">
    <source>
        <dbReference type="Pfam" id="PF00884"/>
    </source>
</evidence>
<keyword evidence="4 6" id="KW-1133">Transmembrane helix</keyword>
<feature type="domain" description="Sulfatase N-terminal" evidence="7">
    <location>
        <begin position="388"/>
        <end position="592"/>
    </location>
</feature>
<sequence length="696" mass="77855">MRKVPVFITSLEAQFENLRAWGFLVMVGLMGQLIWLYQNSGQLPAVATARDYMRFAVTAVRYDIEATTYLLLPWFVFASLLVFVPSCRSTLTKLRRWTVVSLGFLLPVLAFANAVYYQTFQDVFDEFLFDFSDGNASDVIGIAYHELGLVSKSVISLCLGTGLWWVYTRRIERPVELSTRTQRMFQHRFAQIMTSALIIAVVAVALRGRIGKRPLQRTDCAVTSYRILNLGTLHPVTNLKDAWKSRKVRQEYFAEHRRVPPAKLRAHLAALAEVNKVAARESVPSMAVPVVAPVAGLAFQAPSWQRTAAGAPNGPPEHVFVLFMESYDSWPFLEPYRELGLVNNGRQFGEQGHLLLNYVPGANSSLLSSLVCLQGLYDTYRERQECLPTSIVSIFQRLGYRTRSINSFPSEWGDSERIARQQGFDEIYCTADIKPGGDTNNMQIHDRTLFEFVAERLAYDEPTISFIRSSSYHGPFEVDLAAEGCELGPLPESICQLGVNDEDNLRLAYGTLKYSDKMMGEFVRKMIARYPNSLFVITGDHYGRHFPTINPPPYEGCSVPLILYGPKVLAGTSIPDNMAASHADLPATLAELCAPRGFSYLSLGKSVLAPCQDPVGVGEDHVIFSDAMVSLRTPAQCVRAPWWDGKPLSSAQAEAIIQKAREIHDAYHKVGYMLARRSLEAAAERIATRDQAADRY</sequence>
<evidence type="ECO:0000256" key="2">
    <source>
        <dbReference type="ARBA" id="ARBA00022475"/>
    </source>
</evidence>
<evidence type="ECO:0000256" key="1">
    <source>
        <dbReference type="ARBA" id="ARBA00004651"/>
    </source>
</evidence>
<dbReference type="Proteomes" id="UP000325286">
    <property type="component" value="Chromosome"/>
</dbReference>
<evidence type="ECO:0000256" key="5">
    <source>
        <dbReference type="ARBA" id="ARBA00023136"/>
    </source>
</evidence>
<dbReference type="OrthoDB" id="9777768at2"/>
<name>A0A5B9QH26_9BACT</name>
<dbReference type="Gene3D" id="3.40.720.10">
    <property type="entry name" value="Alkaline Phosphatase, subunit A"/>
    <property type="match status" value="1"/>
</dbReference>
<dbReference type="EMBL" id="CP042914">
    <property type="protein sequence ID" value="QEG38358.1"/>
    <property type="molecule type" value="Genomic_DNA"/>
</dbReference>
<dbReference type="InterPro" id="IPR017850">
    <property type="entry name" value="Alkaline_phosphatase_core_sf"/>
</dbReference>
<evidence type="ECO:0000256" key="3">
    <source>
        <dbReference type="ARBA" id="ARBA00022692"/>
    </source>
</evidence>
<dbReference type="PANTHER" id="PTHR47371">
    <property type="entry name" value="LIPOTEICHOIC ACID SYNTHASE"/>
    <property type="match status" value="1"/>
</dbReference>
<keyword evidence="5 6" id="KW-0472">Membrane</keyword>
<evidence type="ECO:0000256" key="6">
    <source>
        <dbReference type="SAM" id="Phobius"/>
    </source>
</evidence>
<organism evidence="8 9">
    <name type="scientific">Roseimaritima ulvae</name>
    <dbReference type="NCBI Taxonomy" id="980254"/>
    <lineage>
        <taxon>Bacteria</taxon>
        <taxon>Pseudomonadati</taxon>
        <taxon>Planctomycetota</taxon>
        <taxon>Planctomycetia</taxon>
        <taxon>Pirellulales</taxon>
        <taxon>Pirellulaceae</taxon>
        <taxon>Roseimaritima</taxon>
    </lineage>
</organism>
<evidence type="ECO:0000313" key="9">
    <source>
        <dbReference type="Proteomes" id="UP000325286"/>
    </source>
</evidence>
<accession>A0A5B9QH26</accession>
<keyword evidence="2" id="KW-1003">Cell membrane</keyword>
<dbReference type="Pfam" id="PF00884">
    <property type="entry name" value="Sulfatase"/>
    <property type="match status" value="1"/>
</dbReference>
<dbReference type="PANTHER" id="PTHR47371:SF3">
    <property type="entry name" value="PHOSPHOGLYCEROL TRANSFERASE I"/>
    <property type="match status" value="1"/>
</dbReference>
<evidence type="ECO:0000313" key="8">
    <source>
        <dbReference type="EMBL" id="QEG38358.1"/>
    </source>
</evidence>
<feature type="transmembrane region" description="Helical" evidence="6">
    <location>
        <begin position="149"/>
        <end position="167"/>
    </location>
</feature>
<dbReference type="RefSeq" id="WP_068134450.1">
    <property type="nucleotide sequence ID" value="NZ_CP042914.1"/>
</dbReference>
<comment type="subcellular location">
    <subcellularLocation>
        <location evidence="1">Cell membrane</location>
        <topology evidence="1">Multi-pass membrane protein</topology>
    </subcellularLocation>
</comment>
<dbReference type="GO" id="GO:0005886">
    <property type="term" value="C:plasma membrane"/>
    <property type="evidence" value="ECO:0007669"/>
    <property type="project" value="UniProtKB-SubCell"/>
</dbReference>
<feature type="transmembrane region" description="Helical" evidence="6">
    <location>
        <begin position="20"/>
        <end position="37"/>
    </location>
</feature>
<dbReference type="AlphaFoldDB" id="A0A5B9QH26"/>
<keyword evidence="3 6" id="KW-0812">Transmembrane</keyword>
<reference evidence="8 9" key="1">
    <citation type="submission" date="2019-08" db="EMBL/GenBank/DDBJ databases">
        <title>Deep-cultivation of Planctomycetes and their phenomic and genomic characterization uncovers novel biology.</title>
        <authorList>
            <person name="Wiegand S."/>
            <person name="Jogler M."/>
            <person name="Boedeker C."/>
            <person name="Pinto D."/>
            <person name="Vollmers J."/>
            <person name="Rivas-Marin E."/>
            <person name="Kohn T."/>
            <person name="Peeters S.H."/>
            <person name="Heuer A."/>
            <person name="Rast P."/>
            <person name="Oberbeckmann S."/>
            <person name="Bunk B."/>
            <person name="Jeske O."/>
            <person name="Meyerdierks A."/>
            <person name="Storesund J.E."/>
            <person name="Kallscheuer N."/>
            <person name="Luecker S."/>
            <person name="Lage O.M."/>
            <person name="Pohl T."/>
            <person name="Merkel B.J."/>
            <person name="Hornburger P."/>
            <person name="Mueller R.-W."/>
            <person name="Bruemmer F."/>
            <person name="Labrenz M."/>
            <person name="Spormann A.M."/>
            <person name="Op den Camp H."/>
            <person name="Overmann J."/>
            <person name="Amann R."/>
            <person name="Jetten M.S.M."/>
            <person name="Mascher T."/>
            <person name="Medema M.H."/>
            <person name="Devos D.P."/>
            <person name="Kaster A.-K."/>
            <person name="Ovreas L."/>
            <person name="Rohde M."/>
            <person name="Galperin M.Y."/>
            <person name="Jogler C."/>
        </authorList>
    </citation>
    <scope>NUCLEOTIDE SEQUENCE [LARGE SCALE GENOMIC DNA]</scope>
    <source>
        <strain evidence="8 9">UC8</strain>
    </source>
</reference>
<feature type="transmembrane region" description="Helical" evidence="6">
    <location>
        <begin position="188"/>
        <end position="206"/>
    </location>
</feature>
<feature type="transmembrane region" description="Helical" evidence="6">
    <location>
        <begin position="97"/>
        <end position="117"/>
    </location>
</feature>
<dbReference type="InterPro" id="IPR000917">
    <property type="entry name" value="Sulfatase_N"/>
</dbReference>
<feature type="transmembrane region" description="Helical" evidence="6">
    <location>
        <begin position="66"/>
        <end position="85"/>
    </location>
</feature>
<dbReference type="InterPro" id="IPR050448">
    <property type="entry name" value="OpgB/LTA_synthase_biosynth"/>
</dbReference>
<proteinExistence type="predicted"/>
<protein>
    <submittedName>
        <fullName evidence="8">Sulfatase</fullName>
    </submittedName>
</protein>
<evidence type="ECO:0000256" key="4">
    <source>
        <dbReference type="ARBA" id="ARBA00022989"/>
    </source>
</evidence>
<keyword evidence="9" id="KW-1185">Reference proteome</keyword>
<dbReference type="SUPFAM" id="SSF53649">
    <property type="entry name" value="Alkaline phosphatase-like"/>
    <property type="match status" value="1"/>
</dbReference>
<dbReference type="KEGG" id="rul:UC8_03150"/>